<protein>
    <submittedName>
        <fullName evidence="1">Uncharacterized protein</fullName>
    </submittedName>
</protein>
<gene>
    <name evidence="1" type="ORF">DPMN_185452</name>
</gene>
<dbReference type="Proteomes" id="UP000828390">
    <property type="component" value="Unassembled WGS sequence"/>
</dbReference>
<accession>A0A9D4DKE7</accession>
<dbReference type="EMBL" id="JAIWYP010000010">
    <property type="protein sequence ID" value="KAH3750914.1"/>
    <property type="molecule type" value="Genomic_DNA"/>
</dbReference>
<reference evidence="1" key="2">
    <citation type="submission" date="2020-11" db="EMBL/GenBank/DDBJ databases">
        <authorList>
            <person name="McCartney M.A."/>
            <person name="Auch B."/>
            <person name="Kono T."/>
            <person name="Mallez S."/>
            <person name="Becker A."/>
            <person name="Gohl D.M."/>
            <person name="Silverstein K.A.T."/>
            <person name="Koren S."/>
            <person name="Bechman K.B."/>
            <person name="Herman A."/>
            <person name="Abrahante J.E."/>
            <person name="Garbe J."/>
        </authorList>
    </citation>
    <scope>NUCLEOTIDE SEQUENCE</scope>
    <source>
        <strain evidence="1">Duluth1</strain>
        <tissue evidence="1">Whole animal</tissue>
    </source>
</reference>
<sequence>MRSDEALRDPFPTGSHLLVATTVIHCFVWVAKRLSRPDLEYYVIQRTADVYSDRYGRIMATRKEGKKALLHPIMAE</sequence>
<comment type="caution">
    <text evidence="1">The sequence shown here is derived from an EMBL/GenBank/DDBJ whole genome shotgun (WGS) entry which is preliminary data.</text>
</comment>
<organism evidence="1 2">
    <name type="scientific">Dreissena polymorpha</name>
    <name type="common">Zebra mussel</name>
    <name type="synonym">Mytilus polymorpha</name>
    <dbReference type="NCBI Taxonomy" id="45954"/>
    <lineage>
        <taxon>Eukaryota</taxon>
        <taxon>Metazoa</taxon>
        <taxon>Spiralia</taxon>
        <taxon>Lophotrochozoa</taxon>
        <taxon>Mollusca</taxon>
        <taxon>Bivalvia</taxon>
        <taxon>Autobranchia</taxon>
        <taxon>Heteroconchia</taxon>
        <taxon>Euheterodonta</taxon>
        <taxon>Imparidentia</taxon>
        <taxon>Neoheterodontei</taxon>
        <taxon>Myida</taxon>
        <taxon>Dreissenoidea</taxon>
        <taxon>Dreissenidae</taxon>
        <taxon>Dreissena</taxon>
    </lineage>
</organism>
<evidence type="ECO:0000313" key="1">
    <source>
        <dbReference type="EMBL" id="KAH3750914.1"/>
    </source>
</evidence>
<proteinExistence type="predicted"/>
<reference evidence="1" key="1">
    <citation type="journal article" date="2019" name="bioRxiv">
        <title>The Genome of the Zebra Mussel, Dreissena polymorpha: A Resource for Invasive Species Research.</title>
        <authorList>
            <person name="McCartney M.A."/>
            <person name="Auch B."/>
            <person name="Kono T."/>
            <person name="Mallez S."/>
            <person name="Zhang Y."/>
            <person name="Obille A."/>
            <person name="Becker A."/>
            <person name="Abrahante J.E."/>
            <person name="Garbe J."/>
            <person name="Badalamenti J.P."/>
            <person name="Herman A."/>
            <person name="Mangelson H."/>
            <person name="Liachko I."/>
            <person name="Sullivan S."/>
            <person name="Sone E.D."/>
            <person name="Koren S."/>
            <person name="Silverstein K.A.T."/>
            <person name="Beckman K.B."/>
            <person name="Gohl D.M."/>
        </authorList>
    </citation>
    <scope>NUCLEOTIDE SEQUENCE</scope>
    <source>
        <strain evidence="1">Duluth1</strain>
        <tissue evidence="1">Whole animal</tissue>
    </source>
</reference>
<keyword evidence="2" id="KW-1185">Reference proteome</keyword>
<evidence type="ECO:0000313" key="2">
    <source>
        <dbReference type="Proteomes" id="UP000828390"/>
    </source>
</evidence>
<name>A0A9D4DKE7_DREPO</name>
<dbReference type="AlphaFoldDB" id="A0A9D4DKE7"/>